<dbReference type="GO" id="GO:0000981">
    <property type="term" value="F:DNA-binding transcription factor activity, RNA polymerase II-specific"/>
    <property type="evidence" value="ECO:0007669"/>
    <property type="project" value="InterPro"/>
</dbReference>
<feature type="domain" description="Zn(2)-C6 fungal-type" evidence="7">
    <location>
        <begin position="51"/>
        <end position="81"/>
    </location>
</feature>
<organism evidence="8 9">
    <name type="scientific">Hyaloscypha variabilis (strain UAMH 11265 / GT02V1 / F)</name>
    <name type="common">Meliniomyces variabilis</name>
    <dbReference type="NCBI Taxonomy" id="1149755"/>
    <lineage>
        <taxon>Eukaryota</taxon>
        <taxon>Fungi</taxon>
        <taxon>Dikarya</taxon>
        <taxon>Ascomycota</taxon>
        <taxon>Pezizomycotina</taxon>
        <taxon>Leotiomycetes</taxon>
        <taxon>Helotiales</taxon>
        <taxon>Hyaloscyphaceae</taxon>
        <taxon>Hyaloscypha</taxon>
        <taxon>Hyaloscypha variabilis</taxon>
    </lineage>
</organism>
<dbReference type="PANTHER" id="PTHR47338:SF10">
    <property type="entry name" value="TRANSCRIPTION FACTOR DOMAIN-CONTAINING PROTEIN-RELATED"/>
    <property type="match status" value="1"/>
</dbReference>
<accession>A0A2J6QUC4</accession>
<dbReference type="SUPFAM" id="SSF57701">
    <property type="entry name" value="Zn2/Cys6 DNA-binding domain"/>
    <property type="match status" value="1"/>
</dbReference>
<keyword evidence="5" id="KW-0539">Nucleus</keyword>
<evidence type="ECO:0000313" key="8">
    <source>
        <dbReference type="EMBL" id="PMD29865.1"/>
    </source>
</evidence>
<dbReference type="PANTHER" id="PTHR47338">
    <property type="entry name" value="ZN(II)2CYS6 TRANSCRIPTION FACTOR (EUROFUNG)-RELATED"/>
    <property type="match status" value="1"/>
</dbReference>
<dbReference type="PROSITE" id="PS00463">
    <property type="entry name" value="ZN2_CY6_FUNGAL_1"/>
    <property type="match status" value="1"/>
</dbReference>
<dbReference type="OrthoDB" id="3037908at2759"/>
<dbReference type="GO" id="GO:0003677">
    <property type="term" value="F:DNA binding"/>
    <property type="evidence" value="ECO:0007669"/>
    <property type="project" value="InterPro"/>
</dbReference>
<evidence type="ECO:0000313" key="9">
    <source>
        <dbReference type="Proteomes" id="UP000235786"/>
    </source>
</evidence>
<evidence type="ECO:0000256" key="5">
    <source>
        <dbReference type="ARBA" id="ARBA00023242"/>
    </source>
</evidence>
<dbReference type="CDD" id="cd12148">
    <property type="entry name" value="fungal_TF_MHR"/>
    <property type="match status" value="1"/>
</dbReference>
<dbReference type="Pfam" id="PF04082">
    <property type="entry name" value="Fungal_trans"/>
    <property type="match status" value="1"/>
</dbReference>
<dbReference type="CDD" id="cd00067">
    <property type="entry name" value="GAL4"/>
    <property type="match status" value="1"/>
</dbReference>
<evidence type="ECO:0000259" key="7">
    <source>
        <dbReference type="PROSITE" id="PS50048"/>
    </source>
</evidence>
<dbReference type="InterPro" id="IPR001138">
    <property type="entry name" value="Zn2Cys6_DnaBD"/>
</dbReference>
<comment type="subcellular location">
    <subcellularLocation>
        <location evidence="1">Nucleus</location>
    </subcellularLocation>
</comment>
<gene>
    <name evidence="8" type="ORF">L207DRAFT_444892</name>
</gene>
<dbReference type="PROSITE" id="PS50048">
    <property type="entry name" value="ZN2_CY6_FUNGAL_2"/>
    <property type="match status" value="1"/>
</dbReference>
<dbReference type="EMBL" id="KZ613971">
    <property type="protein sequence ID" value="PMD29865.1"/>
    <property type="molecule type" value="Genomic_DNA"/>
</dbReference>
<dbReference type="SMART" id="SM00066">
    <property type="entry name" value="GAL4"/>
    <property type="match status" value="1"/>
</dbReference>
<proteinExistence type="predicted"/>
<dbReference type="STRING" id="1149755.A0A2J6QUC4"/>
<keyword evidence="3" id="KW-0805">Transcription regulation</keyword>
<evidence type="ECO:0000256" key="3">
    <source>
        <dbReference type="ARBA" id="ARBA00023015"/>
    </source>
</evidence>
<dbReference type="Proteomes" id="UP000235786">
    <property type="component" value="Unassembled WGS sequence"/>
</dbReference>
<dbReference type="InterPro" id="IPR007219">
    <property type="entry name" value="XnlR_reg_dom"/>
</dbReference>
<dbReference type="SMART" id="SM00906">
    <property type="entry name" value="Fungal_trans"/>
    <property type="match status" value="1"/>
</dbReference>
<dbReference type="Pfam" id="PF00172">
    <property type="entry name" value="Zn_clus"/>
    <property type="match status" value="1"/>
</dbReference>
<evidence type="ECO:0000256" key="2">
    <source>
        <dbReference type="ARBA" id="ARBA00022723"/>
    </source>
</evidence>
<dbReference type="Gene3D" id="4.10.240.10">
    <property type="entry name" value="Zn(2)-C6 fungal-type DNA-binding domain"/>
    <property type="match status" value="1"/>
</dbReference>
<evidence type="ECO:0000256" key="4">
    <source>
        <dbReference type="ARBA" id="ARBA00023163"/>
    </source>
</evidence>
<dbReference type="GO" id="GO:0005634">
    <property type="term" value="C:nucleus"/>
    <property type="evidence" value="ECO:0007669"/>
    <property type="project" value="UniProtKB-SubCell"/>
</dbReference>
<dbReference type="InterPro" id="IPR036864">
    <property type="entry name" value="Zn2-C6_fun-type_DNA-bd_sf"/>
</dbReference>
<dbReference type="AlphaFoldDB" id="A0A2J6QUC4"/>
<reference evidence="8 9" key="1">
    <citation type="submission" date="2016-04" db="EMBL/GenBank/DDBJ databases">
        <title>A degradative enzymes factory behind the ericoid mycorrhizal symbiosis.</title>
        <authorList>
            <consortium name="DOE Joint Genome Institute"/>
            <person name="Martino E."/>
            <person name="Morin E."/>
            <person name="Grelet G."/>
            <person name="Kuo A."/>
            <person name="Kohler A."/>
            <person name="Daghino S."/>
            <person name="Barry K."/>
            <person name="Choi C."/>
            <person name="Cichocki N."/>
            <person name="Clum A."/>
            <person name="Copeland A."/>
            <person name="Hainaut M."/>
            <person name="Haridas S."/>
            <person name="Labutti K."/>
            <person name="Lindquist E."/>
            <person name="Lipzen A."/>
            <person name="Khouja H.-R."/>
            <person name="Murat C."/>
            <person name="Ohm R."/>
            <person name="Olson A."/>
            <person name="Spatafora J."/>
            <person name="Veneault-Fourrey C."/>
            <person name="Henrissat B."/>
            <person name="Grigoriev I."/>
            <person name="Martin F."/>
            <person name="Perotto S."/>
        </authorList>
    </citation>
    <scope>NUCLEOTIDE SEQUENCE [LARGE SCALE GENOMIC DNA]</scope>
    <source>
        <strain evidence="8 9">F</strain>
    </source>
</reference>
<keyword evidence="4" id="KW-0804">Transcription</keyword>
<dbReference type="InterPro" id="IPR050815">
    <property type="entry name" value="TF_fung"/>
</dbReference>
<evidence type="ECO:0000256" key="6">
    <source>
        <dbReference type="SAM" id="MobiDB-lite"/>
    </source>
</evidence>
<dbReference type="GO" id="GO:0006351">
    <property type="term" value="P:DNA-templated transcription"/>
    <property type="evidence" value="ECO:0007669"/>
    <property type="project" value="InterPro"/>
</dbReference>
<protein>
    <recommendedName>
        <fullName evidence="7">Zn(2)-C6 fungal-type domain-containing protein</fullName>
    </recommendedName>
</protein>
<dbReference type="GO" id="GO:0008270">
    <property type="term" value="F:zinc ion binding"/>
    <property type="evidence" value="ECO:0007669"/>
    <property type="project" value="InterPro"/>
</dbReference>
<feature type="compositionally biased region" description="Polar residues" evidence="6">
    <location>
        <begin position="1"/>
        <end position="27"/>
    </location>
</feature>
<keyword evidence="9" id="KW-1185">Reference proteome</keyword>
<feature type="region of interest" description="Disordered" evidence="6">
    <location>
        <begin position="1"/>
        <end position="50"/>
    </location>
</feature>
<sequence length="650" mass="72057">MVSNTSPSDPFSASTSTAASGKDTSLTPEDELGTPGRQAERSKPQSGYKNACSTCRKRKIKCDGDNPSCGRCQRMKLDCAYEESRKKSGPRRGYVRGLQERLAQAEELLKSQGTTGPGGNIDVDAATITSDFSNPLRDFGLESSFTDPDDFVFNSTEIDVQALQTSSPLDMFPQSTQDNQTTSFLTEDFSWAMIELGVQEPLPPQDTIDELTQTYFAKVHPTAPIIHKYHFLASRPPISLRYALWALAATITPKYASLHPHFHHRARKYAEIDETSGRQNYINIRHAQAWILIGLYEFKMMLFPNAWLTTGRATRLTQLLGLHRLDGLGVEVKQTLPKETDVGKMEERRRTFWQAFCMDRYAGVGTGWPLIIDERDISTHLPCSEEAFEQNTPGPGISLPEALNPPNAPLLSSFAGIVVIASLTGRILHHLQRSSPPNSSSDTTTNPFWNTHHEINTSLLALSRSLPRHLHLPSRSPNTIFLHMSLHSATICLHQALLFKLSPHFNPSLVHESRARCLAAGMEIARIMKMVAHMDLSLLNIYTPFSIYLSIRIFALLLQTPSSSPSPLSPEASIEDSKATMHFLLSALLALKEANPLAESYLIQLDLEGVGMAALQANVLCADSDSRVEELGRGLVSQFSLFSFLRVLLL</sequence>
<evidence type="ECO:0000256" key="1">
    <source>
        <dbReference type="ARBA" id="ARBA00004123"/>
    </source>
</evidence>
<keyword evidence="2" id="KW-0479">Metal-binding</keyword>
<name>A0A2J6QUC4_HYAVF</name>